<evidence type="ECO:0000256" key="1">
    <source>
        <dbReference type="SAM" id="SignalP"/>
    </source>
</evidence>
<feature type="chain" id="PRO_5021920395" description="PepSY domain-containing protein" evidence="1">
    <location>
        <begin position="30"/>
        <end position="355"/>
    </location>
</feature>
<feature type="signal peptide" evidence="1">
    <location>
        <begin position="1"/>
        <end position="29"/>
    </location>
</feature>
<evidence type="ECO:0008006" key="4">
    <source>
        <dbReference type="Google" id="ProtNLM"/>
    </source>
</evidence>
<comment type="caution">
    <text evidence="2">The sequence shown here is derived from an EMBL/GenBank/DDBJ whole genome shotgun (WGS) entry which is preliminary data.</text>
</comment>
<sequence>MYNCKKSFLCTLVLALILSFTISTTSVSAESTSYQDEYDEGIDISKLDKEYLNAAEQALKNYGNGKTFTLSRAYKLDWIENKTKMSCWYLESKSKDAVIILDRKTAKIVSIKLEFSKKEISSPAAVTFKSANELIQNLAPPRFNIEKAYFEKDFLSKKEHIQIVDSSTYMGQYLIMKHDLKSNEVSTAYQFIHPIHTLDNKYRQTAEVAIGHLTPKQPVPFNYAVRTNDKNGIEYWNFQTIVSLDEEEGDTNENYIVYSGNELQSVYIHGESGKVLSAGLSNVLYFKGLDNKYTKEEAVQAAKPLIDKILGVDITGYTAFFDKKMYQLSLYKKDGVIIHVQFNESLNVNQVEFGF</sequence>
<protein>
    <recommendedName>
        <fullName evidence="4">PepSY domain-containing protein</fullName>
    </recommendedName>
</protein>
<organism evidence="2 3">
    <name type="scientific">Paenibacillus agilis</name>
    <dbReference type="NCBI Taxonomy" id="3020863"/>
    <lineage>
        <taxon>Bacteria</taxon>
        <taxon>Bacillati</taxon>
        <taxon>Bacillota</taxon>
        <taxon>Bacilli</taxon>
        <taxon>Bacillales</taxon>
        <taxon>Paenibacillaceae</taxon>
        <taxon>Paenibacillus</taxon>
    </lineage>
</organism>
<name>A0A559ICK8_9BACL</name>
<evidence type="ECO:0000313" key="2">
    <source>
        <dbReference type="EMBL" id="TVX85250.1"/>
    </source>
</evidence>
<dbReference type="EMBL" id="VNJK01000008">
    <property type="protein sequence ID" value="TVX85250.1"/>
    <property type="molecule type" value="Genomic_DNA"/>
</dbReference>
<evidence type="ECO:0000313" key="3">
    <source>
        <dbReference type="Proteomes" id="UP000318102"/>
    </source>
</evidence>
<gene>
    <name evidence="2" type="ORF">FPZ44_25345</name>
</gene>
<reference evidence="2 3" key="1">
    <citation type="submission" date="2019-07" db="EMBL/GenBank/DDBJ databases">
        <authorList>
            <person name="Kim J."/>
        </authorList>
    </citation>
    <scope>NUCLEOTIDE SEQUENCE [LARGE SCALE GENOMIC DNA]</scope>
    <source>
        <strain evidence="2 3">N4</strain>
    </source>
</reference>
<keyword evidence="3" id="KW-1185">Reference proteome</keyword>
<proteinExistence type="predicted"/>
<dbReference type="AlphaFoldDB" id="A0A559ICK8"/>
<dbReference type="RefSeq" id="WP_144995300.1">
    <property type="nucleotide sequence ID" value="NZ_VNJK01000008.1"/>
</dbReference>
<accession>A0A559ICK8</accession>
<keyword evidence="1" id="KW-0732">Signal</keyword>
<dbReference type="Proteomes" id="UP000318102">
    <property type="component" value="Unassembled WGS sequence"/>
</dbReference>